<sequence length="421" mass="48928">MTAKSSIDWDLDVVADPEEEYDALVRSLEWTEGFGLFFIRCSPAKIPELLANLQQDLPQKRMEIVELDRPIDNIYSMVADLTATNEVDVIVIRGLEESFVDYIKPGYGGDGEYYKLDSVPRVLGHLNLQRERFRDELNICLIFFVPLFGLKYFIRRAPDFYDWRSGTFEFLTDKERLQEEVQRALDEHKTLEQYANLLPEERRKEFLEIQELLEDDRHSSDDAAQLWFKSALLLDTNGKHQEALPFYDRALEIQPNKHEAWYNRGVALHDLRRYEEAIESYDRSLEIKPDKVEAWDARGIALRKLGRYTEAIVCYDKALHYKPDFSEAWHNRGVSLLALGNYSEALQSFARALQITPNYGAALYNSACAYSLMGQPNEAFDNLEKAIAIDAQKYVAIASEDKELEFLYGYSKFQKLLNNYK</sequence>
<feature type="repeat" description="TPR" evidence="3">
    <location>
        <begin position="292"/>
        <end position="325"/>
    </location>
</feature>
<evidence type="ECO:0000256" key="2">
    <source>
        <dbReference type="ARBA" id="ARBA00022803"/>
    </source>
</evidence>
<keyword evidence="1" id="KW-0677">Repeat</keyword>
<organism evidence="4 5">
    <name type="scientific">Roseofilum casamattae BLCC-M143</name>
    <dbReference type="NCBI Taxonomy" id="3022442"/>
    <lineage>
        <taxon>Bacteria</taxon>
        <taxon>Bacillati</taxon>
        <taxon>Cyanobacteriota</taxon>
        <taxon>Cyanophyceae</taxon>
        <taxon>Desertifilales</taxon>
        <taxon>Desertifilaceae</taxon>
        <taxon>Roseofilum</taxon>
        <taxon>Roseofilum casamattae</taxon>
    </lineage>
</organism>
<evidence type="ECO:0000256" key="1">
    <source>
        <dbReference type="ARBA" id="ARBA00022737"/>
    </source>
</evidence>
<accession>A0ABT7BUU0</accession>
<dbReference type="PANTHER" id="PTHR44943:SF8">
    <property type="entry name" value="TPR REPEAT-CONTAINING PROTEIN MJ0263"/>
    <property type="match status" value="1"/>
</dbReference>
<dbReference type="Gene3D" id="1.25.40.10">
    <property type="entry name" value="Tetratricopeptide repeat domain"/>
    <property type="match status" value="2"/>
</dbReference>
<dbReference type="Pfam" id="PF00515">
    <property type="entry name" value="TPR_1"/>
    <property type="match status" value="1"/>
</dbReference>
<dbReference type="Pfam" id="PF13432">
    <property type="entry name" value="TPR_16"/>
    <property type="match status" value="1"/>
</dbReference>
<feature type="repeat" description="TPR" evidence="3">
    <location>
        <begin position="326"/>
        <end position="359"/>
    </location>
</feature>
<dbReference type="InterPro" id="IPR051685">
    <property type="entry name" value="Ycf3/AcsC/BcsC/TPR_MFPF"/>
</dbReference>
<feature type="repeat" description="TPR" evidence="3">
    <location>
        <begin position="224"/>
        <end position="257"/>
    </location>
</feature>
<dbReference type="PANTHER" id="PTHR44943">
    <property type="entry name" value="CELLULOSE SYNTHASE OPERON PROTEIN C"/>
    <property type="match status" value="1"/>
</dbReference>
<evidence type="ECO:0000313" key="4">
    <source>
        <dbReference type="EMBL" id="MDJ1182241.1"/>
    </source>
</evidence>
<keyword evidence="2 3" id="KW-0802">TPR repeat</keyword>
<dbReference type="RefSeq" id="WP_283756893.1">
    <property type="nucleotide sequence ID" value="NZ_JAQOSQ010000002.1"/>
</dbReference>
<dbReference type="Proteomes" id="UP001232992">
    <property type="component" value="Unassembled WGS sequence"/>
</dbReference>
<gene>
    <name evidence="4" type="ORF">PMH09_03460</name>
</gene>
<proteinExistence type="predicted"/>
<feature type="repeat" description="TPR" evidence="3">
    <location>
        <begin position="258"/>
        <end position="291"/>
    </location>
</feature>
<dbReference type="PROSITE" id="PS50005">
    <property type="entry name" value="TPR"/>
    <property type="match status" value="4"/>
</dbReference>
<dbReference type="InterPro" id="IPR011990">
    <property type="entry name" value="TPR-like_helical_dom_sf"/>
</dbReference>
<dbReference type="SUPFAM" id="SSF48452">
    <property type="entry name" value="TPR-like"/>
    <property type="match status" value="1"/>
</dbReference>
<protein>
    <submittedName>
        <fullName evidence="4">Tetratricopeptide repeat protein</fullName>
    </submittedName>
</protein>
<evidence type="ECO:0000313" key="5">
    <source>
        <dbReference type="Proteomes" id="UP001232992"/>
    </source>
</evidence>
<comment type="caution">
    <text evidence="4">The sequence shown here is derived from an EMBL/GenBank/DDBJ whole genome shotgun (WGS) entry which is preliminary data.</text>
</comment>
<keyword evidence="5" id="KW-1185">Reference proteome</keyword>
<dbReference type="NCBIfam" id="NF047558">
    <property type="entry name" value="TPR_END_plus"/>
    <property type="match status" value="1"/>
</dbReference>
<reference evidence="4 5" key="1">
    <citation type="submission" date="2023-01" db="EMBL/GenBank/DDBJ databases">
        <title>Novel diversity within Roseofilum (Cyanobacteria; Desertifilaceae) from marine benthic mats with descriptions of four novel species.</title>
        <authorList>
            <person name="Wang Y."/>
            <person name="Berthold D.E."/>
            <person name="Hu J."/>
            <person name="Lefler F.W."/>
            <person name="Laughinghouse H.D. IV."/>
        </authorList>
    </citation>
    <scope>NUCLEOTIDE SEQUENCE [LARGE SCALE GENOMIC DNA]</scope>
    <source>
        <strain evidence="4 5">BLCC-M143</strain>
    </source>
</reference>
<dbReference type="InterPro" id="IPR019734">
    <property type="entry name" value="TPR_rpt"/>
</dbReference>
<dbReference type="Pfam" id="PF13181">
    <property type="entry name" value="TPR_8"/>
    <property type="match status" value="2"/>
</dbReference>
<dbReference type="EMBL" id="JAQOSQ010000002">
    <property type="protein sequence ID" value="MDJ1182241.1"/>
    <property type="molecule type" value="Genomic_DNA"/>
</dbReference>
<evidence type="ECO:0000256" key="3">
    <source>
        <dbReference type="PROSITE-ProRule" id="PRU00339"/>
    </source>
</evidence>
<dbReference type="PROSITE" id="PS50293">
    <property type="entry name" value="TPR_REGION"/>
    <property type="match status" value="3"/>
</dbReference>
<dbReference type="SMART" id="SM00028">
    <property type="entry name" value="TPR"/>
    <property type="match status" value="5"/>
</dbReference>
<name>A0ABT7BUU0_9CYAN</name>